<keyword evidence="7" id="KW-0378">Hydrolase</keyword>
<organism evidence="19 20">
    <name type="scientific">Anopheles sinensis</name>
    <name type="common">Mosquito</name>
    <dbReference type="NCBI Taxonomy" id="74873"/>
    <lineage>
        <taxon>Eukaryota</taxon>
        <taxon>Metazoa</taxon>
        <taxon>Ecdysozoa</taxon>
        <taxon>Arthropoda</taxon>
        <taxon>Hexapoda</taxon>
        <taxon>Insecta</taxon>
        <taxon>Pterygota</taxon>
        <taxon>Neoptera</taxon>
        <taxon>Endopterygota</taxon>
        <taxon>Diptera</taxon>
        <taxon>Nematocera</taxon>
        <taxon>Culicoidea</taxon>
        <taxon>Culicidae</taxon>
        <taxon>Anophelinae</taxon>
        <taxon>Anopheles</taxon>
    </lineage>
</organism>
<dbReference type="AlphaFoldDB" id="A0A084WF89"/>
<dbReference type="GO" id="GO:0008239">
    <property type="term" value="F:dipeptidyl-peptidase activity"/>
    <property type="evidence" value="ECO:0007669"/>
    <property type="project" value="TreeGrafter"/>
</dbReference>
<keyword evidence="9" id="KW-1015">Disulfide bond</keyword>
<proteinExistence type="inferred from homology"/>
<dbReference type="EMBL" id="ATLV01023319">
    <property type="status" value="NOT_ANNOTATED_CDS"/>
    <property type="molecule type" value="Genomic_DNA"/>
</dbReference>
<dbReference type="InterPro" id="IPR029058">
    <property type="entry name" value="AB_hydrolase_fold"/>
</dbReference>
<evidence type="ECO:0000256" key="11">
    <source>
        <dbReference type="ARBA" id="ARBA00023228"/>
    </source>
</evidence>
<comment type="catalytic activity">
    <reaction evidence="12">
        <text>Cleavage of a -Pro-|-Xaa bond to release a C-terminal amino acid.</text>
        <dbReference type="EC" id="3.4.16.2"/>
    </reaction>
</comment>
<comment type="subcellular location">
    <subcellularLocation>
        <location evidence="1">Lysosome</location>
    </subcellularLocation>
</comment>
<evidence type="ECO:0000256" key="7">
    <source>
        <dbReference type="ARBA" id="ARBA00022801"/>
    </source>
</evidence>
<evidence type="ECO:0000256" key="17">
    <source>
        <dbReference type="ARBA" id="ARBA00076608"/>
    </source>
</evidence>
<keyword evidence="5" id="KW-0645">Protease</keyword>
<dbReference type="Pfam" id="PF05577">
    <property type="entry name" value="Peptidase_S28"/>
    <property type="match status" value="1"/>
</dbReference>
<evidence type="ECO:0000256" key="8">
    <source>
        <dbReference type="ARBA" id="ARBA00023145"/>
    </source>
</evidence>
<dbReference type="EnsemblMetazoa" id="ASIC017145-RA">
    <property type="protein sequence ID" value="ASIC017145-PA"/>
    <property type="gene ID" value="ASIC017145"/>
</dbReference>
<reference evidence="19" key="2">
    <citation type="submission" date="2020-05" db="UniProtKB">
        <authorList>
            <consortium name="EnsemblMetazoa"/>
        </authorList>
    </citation>
    <scope>IDENTIFICATION</scope>
</reference>
<keyword evidence="11" id="KW-0458">Lysosome</keyword>
<evidence type="ECO:0000256" key="4">
    <source>
        <dbReference type="ARBA" id="ARBA00022645"/>
    </source>
</evidence>
<dbReference type="InterPro" id="IPR008758">
    <property type="entry name" value="Peptidase_S28"/>
</dbReference>
<evidence type="ECO:0000256" key="5">
    <source>
        <dbReference type="ARBA" id="ARBA00022670"/>
    </source>
</evidence>
<evidence type="ECO:0000256" key="3">
    <source>
        <dbReference type="ARBA" id="ARBA00011738"/>
    </source>
</evidence>
<dbReference type="STRING" id="74873.A0A084WF89"/>
<evidence type="ECO:0000256" key="10">
    <source>
        <dbReference type="ARBA" id="ARBA00023180"/>
    </source>
</evidence>
<dbReference type="SUPFAM" id="SSF53474">
    <property type="entry name" value="alpha/beta-Hydrolases"/>
    <property type="match status" value="1"/>
</dbReference>
<comment type="similarity">
    <text evidence="2">Belongs to the peptidase S28 family.</text>
</comment>
<dbReference type="PANTHER" id="PTHR11010:SF38">
    <property type="entry name" value="LYSOSOMAL PRO-X CARBOXYPEPTIDASE"/>
    <property type="match status" value="1"/>
</dbReference>
<evidence type="ECO:0000313" key="18">
    <source>
        <dbReference type="EMBL" id="KFB48883.1"/>
    </source>
</evidence>
<dbReference type="FunFam" id="1.20.120.980:FF:000002">
    <property type="entry name" value="lysosomal Pro-X carboxypeptidase"/>
    <property type="match status" value="1"/>
</dbReference>
<gene>
    <name evidence="18" type="ORF">ZHAS_00017145</name>
</gene>
<evidence type="ECO:0000256" key="16">
    <source>
        <dbReference type="ARBA" id="ARBA00076475"/>
    </source>
</evidence>
<keyword evidence="4" id="KW-0121">Carboxypeptidase</keyword>
<evidence type="ECO:0000313" key="19">
    <source>
        <dbReference type="EnsemblMetazoa" id="ASIC017145-PA"/>
    </source>
</evidence>
<sequence length="482" mass="53689">MDPAVWLAVIIAQLSGYFTGAYGGGNYTYEIKTIDVPVDHFSFTSDATFKLRYLINDTFAQGTGPDSPILFYAGNEGDIELFAQNTGFMWELAPKFRATLLFAEHRYYGHSLPFGNQSYESPKNLGYLTSEQALADYALLLRTLNSGNGTSRARPVIAFGGSYGGMLAAWFRIKYPHLVAGAIAASAPVRQFQDVTPCGIFNQILTSVYHTAYTPECTANIRHSWAVLQNYSTSADGLRVLNEKFHFCTNLTKATDVTDTFFDYLTDVYGNLAMINYPYESDFLAPVPAHPVREFCGRLAQNYTGAELLDHLESALTIYSNFDGKAKCLNINSSYDGSGIGDLGWDFQACTEMIMPMCSDGVHDMFPPKAWNLQEYSDKCFKKYGVRPRPHNALVNYGGEFLESSITNIVFSNGLLDPWSGGGVLRSTNAKIKIVLIPEGAHHIDLRASNPNDPETVTRARATHTQSIREWIDEYRKQKKVY</sequence>
<dbReference type="EC" id="3.4.16.2" evidence="14"/>
<comment type="subunit">
    <text evidence="3">Homodimer.</text>
</comment>
<dbReference type="Gene3D" id="3.40.50.1820">
    <property type="entry name" value="alpha/beta hydrolase"/>
    <property type="match status" value="1"/>
</dbReference>
<keyword evidence="20" id="KW-1185">Reference proteome</keyword>
<dbReference type="InterPro" id="IPR042269">
    <property type="entry name" value="Ser_carbopepase_S28_SKS"/>
</dbReference>
<reference evidence="18 20" key="1">
    <citation type="journal article" date="2014" name="BMC Genomics">
        <title>Genome sequence of Anopheles sinensis provides insight into genetics basis of mosquito competence for malaria parasites.</title>
        <authorList>
            <person name="Zhou D."/>
            <person name="Zhang D."/>
            <person name="Ding G."/>
            <person name="Shi L."/>
            <person name="Hou Q."/>
            <person name="Ye Y."/>
            <person name="Xu Y."/>
            <person name="Zhou H."/>
            <person name="Xiong C."/>
            <person name="Li S."/>
            <person name="Yu J."/>
            <person name="Hong S."/>
            <person name="Yu X."/>
            <person name="Zou P."/>
            <person name="Chen C."/>
            <person name="Chang X."/>
            <person name="Wang W."/>
            <person name="Lv Y."/>
            <person name="Sun Y."/>
            <person name="Ma L."/>
            <person name="Shen B."/>
            <person name="Zhu C."/>
        </authorList>
    </citation>
    <scope>NUCLEOTIDE SEQUENCE [LARGE SCALE GENOMIC DNA]</scope>
</reference>
<dbReference type="PANTHER" id="PTHR11010">
    <property type="entry name" value="PROTEASE S28 PRO-X CARBOXYPEPTIDASE-RELATED"/>
    <property type="match status" value="1"/>
</dbReference>
<evidence type="ECO:0000256" key="14">
    <source>
        <dbReference type="ARBA" id="ARBA00066456"/>
    </source>
</evidence>
<evidence type="ECO:0000256" key="1">
    <source>
        <dbReference type="ARBA" id="ARBA00004371"/>
    </source>
</evidence>
<evidence type="ECO:0000256" key="2">
    <source>
        <dbReference type="ARBA" id="ARBA00011079"/>
    </source>
</evidence>
<dbReference type="GO" id="GO:0006508">
    <property type="term" value="P:proteolysis"/>
    <property type="evidence" value="ECO:0007669"/>
    <property type="project" value="UniProtKB-KW"/>
</dbReference>
<evidence type="ECO:0000313" key="20">
    <source>
        <dbReference type="Proteomes" id="UP000030765"/>
    </source>
</evidence>
<evidence type="ECO:0000256" key="6">
    <source>
        <dbReference type="ARBA" id="ARBA00022729"/>
    </source>
</evidence>
<dbReference type="OrthoDB" id="2130629at2759"/>
<keyword evidence="8" id="KW-0865">Zymogen</keyword>
<dbReference type="VEuPathDB" id="VectorBase:ASIC017145"/>
<dbReference type="OMA" id="QTCNQMV"/>
<evidence type="ECO:0000256" key="15">
    <source>
        <dbReference type="ARBA" id="ARBA00073691"/>
    </source>
</evidence>
<dbReference type="GO" id="GO:0004185">
    <property type="term" value="F:serine-type carboxypeptidase activity"/>
    <property type="evidence" value="ECO:0007669"/>
    <property type="project" value="UniProtKB-EC"/>
</dbReference>
<dbReference type="GO" id="GO:0005764">
    <property type="term" value="C:lysosome"/>
    <property type="evidence" value="ECO:0007669"/>
    <property type="project" value="UniProtKB-SubCell"/>
</dbReference>
<evidence type="ECO:0000256" key="12">
    <source>
        <dbReference type="ARBA" id="ARBA00052013"/>
    </source>
</evidence>
<protein>
    <recommendedName>
        <fullName evidence="15">Lysosomal Pro-X carboxypeptidase</fullName>
        <ecNumber evidence="14">3.4.16.2</ecNumber>
    </recommendedName>
    <alternativeName>
        <fullName evidence="17">Proline carboxypeptidase</fullName>
    </alternativeName>
    <alternativeName>
        <fullName evidence="16">Prolylcarboxypeptidase</fullName>
    </alternativeName>
</protein>
<keyword evidence="6" id="KW-0732">Signal</keyword>
<comment type="function">
    <text evidence="13">Cleaves C-terminal amino acids linked to proline in peptides such as angiotensin II, III and des-Arg9-bradykinin. This cleavage occurs at acidic pH, but enzymatic activity is retained with some substrates at neutral pH.</text>
</comment>
<name>A0A084WF89_ANOSI</name>
<evidence type="ECO:0000256" key="9">
    <source>
        <dbReference type="ARBA" id="ARBA00023157"/>
    </source>
</evidence>
<dbReference type="Gene3D" id="1.20.120.980">
    <property type="entry name" value="Serine carboxypeptidase S28, SKS domain"/>
    <property type="match status" value="1"/>
</dbReference>
<evidence type="ECO:0000256" key="13">
    <source>
        <dbReference type="ARBA" id="ARBA00059701"/>
    </source>
</evidence>
<dbReference type="EMBL" id="KE525342">
    <property type="protein sequence ID" value="KFB48883.1"/>
    <property type="molecule type" value="Genomic_DNA"/>
</dbReference>
<dbReference type="Proteomes" id="UP000030765">
    <property type="component" value="Unassembled WGS sequence"/>
</dbReference>
<dbReference type="VEuPathDB" id="VectorBase:ASIS011481"/>
<accession>A0A084WF89</accession>
<keyword evidence="10" id="KW-0325">Glycoprotein</keyword>